<dbReference type="EMBL" id="CP071709">
    <property type="protein sequence ID" value="QVY61195.1"/>
    <property type="molecule type" value="Genomic_DNA"/>
</dbReference>
<sequence>MIYQLKILLKDTKPPCWRRVLVQKDMTFADLHEVIQIAFNWEGVFLHGFEPKKVNGKDLSSLPILIRPQEYDGEVFKRKNNEYNDNEELLSKWLVCENDKLTYVYDYGNYFQHDIILEKIVPYDSDLHYPYCVKATLGNLPEVEEDWGFTDPEQLKDDINSYYKDFSLTQT</sequence>
<evidence type="ECO:0000313" key="3">
    <source>
        <dbReference type="Proteomes" id="UP000679247"/>
    </source>
</evidence>
<protein>
    <submittedName>
        <fullName evidence="2">Plasmid pRiA4b ORF-3 family protein</fullName>
    </submittedName>
</protein>
<feature type="domain" description="Plasmid pRiA4b Orf3-like" evidence="1">
    <location>
        <begin position="2"/>
        <end position="150"/>
    </location>
</feature>
<reference evidence="2 3" key="1">
    <citation type="submission" date="2021-03" db="EMBL/GenBank/DDBJ databases">
        <title>The first data on the complete genome of the tetrodotoxin-producing bacterium.</title>
        <authorList>
            <person name="Melnikova D.I."/>
            <person name="Nijland R."/>
            <person name="Magarlamov T.Y."/>
        </authorList>
    </citation>
    <scope>NUCLEOTIDE SEQUENCE [LARGE SCALE GENOMIC DNA]</scope>
    <source>
        <strain evidence="2 3">1839</strain>
    </source>
</reference>
<organism evidence="2 3">
    <name type="scientific">Cytobacillus gottheilii</name>
    <dbReference type="NCBI Taxonomy" id="859144"/>
    <lineage>
        <taxon>Bacteria</taxon>
        <taxon>Bacillati</taxon>
        <taxon>Bacillota</taxon>
        <taxon>Bacilli</taxon>
        <taxon>Bacillales</taxon>
        <taxon>Bacillaceae</taxon>
        <taxon>Cytobacillus</taxon>
    </lineage>
</organism>
<dbReference type="RefSeq" id="WP_214476194.1">
    <property type="nucleotide sequence ID" value="NZ_CP071709.1"/>
</dbReference>
<dbReference type="PANTHER" id="PTHR41878:SF1">
    <property type="entry name" value="TNPR PROTEIN"/>
    <property type="match status" value="1"/>
</dbReference>
<dbReference type="Pfam" id="PF07929">
    <property type="entry name" value="PRiA4_ORF3"/>
    <property type="match status" value="1"/>
</dbReference>
<dbReference type="InterPro" id="IPR012912">
    <property type="entry name" value="Plasmid_pRiA4b_Orf3-like"/>
</dbReference>
<keyword evidence="3" id="KW-1185">Reference proteome</keyword>
<evidence type="ECO:0000259" key="1">
    <source>
        <dbReference type="Pfam" id="PF07929"/>
    </source>
</evidence>
<dbReference type="Proteomes" id="UP000679247">
    <property type="component" value="Chromosome"/>
</dbReference>
<accession>A0ABX8FAS0</accession>
<dbReference type="PANTHER" id="PTHR41878">
    <property type="entry name" value="LEXA REPRESSOR-RELATED"/>
    <property type="match status" value="1"/>
</dbReference>
<dbReference type="Gene3D" id="3.10.290.30">
    <property type="entry name" value="MM3350-like"/>
    <property type="match status" value="1"/>
</dbReference>
<evidence type="ECO:0000313" key="2">
    <source>
        <dbReference type="EMBL" id="QVY61195.1"/>
    </source>
</evidence>
<gene>
    <name evidence="2" type="ORF">J1899_19890</name>
</gene>
<dbReference type="InterPro" id="IPR024047">
    <property type="entry name" value="MM3350-like_sf"/>
</dbReference>
<name>A0ABX8FAS0_9BACI</name>
<proteinExistence type="predicted"/>
<dbReference type="SUPFAM" id="SSF159941">
    <property type="entry name" value="MM3350-like"/>
    <property type="match status" value="1"/>
</dbReference>